<comment type="subcellular location">
    <subcellularLocation>
        <location evidence="1">Cell membrane</location>
        <topology evidence="1">Multi-pass membrane protein</topology>
    </subcellularLocation>
</comment>
<dbReference type="Pfam" id="PF13440">
    <property type="entry name" value="Polysacc_synt_3"/>
    <property type="match status" value="1"/>
</dbReference>
<evidence type="ECO:0000256" key="3">
    <source>
        <dbReference type="ARBA" id="ARBA00022692"/>
    </source>
</evidence>
<accession>A0ABT0L212</accession>
<evidence type="ECO:0000256" key="6">
    <source>
        <dbReference type="SAM" id="Phobius"/>
    </source>
</evidence>
<dbReference type="PANTHER" id="PTHR30250:SF28">
    <property type="entry name" value="POLYSACCHARIDE BIOSYNTHESIS PROTEIN"/>
    <property type="match status" value="1"/>
</dbReference>
<feature type="transmembrane region" description="Helical" evidence="6">
    <location>
        <begin position="215"/>
        <end position="238"/>
    </location>
</feature>
<feature type="transmembrane region" description="Helical" evidence="6">
    <location>
        <begin position="40"/>
        <end position="65"/>
    </location>
</feature>
<dbReference type="InterPro" id="IPR050833">
    <property type="entry name" value="Poly_Biosynth_Transport"/>
</dbReference>
<feature type="transmembrane region" description="Helical" evidence="6">
    <location>
        <begin position="110"/>
        <end position="131"/>
    </location>
</feature>
<reference evidence="7 8" key="1">
    <citation type="submission" date="2022-01" db="EMBL/GenBank/DDBJ databases">
        <title>Whole genome-based taxonomy of the Shewanellaceae.</title>
        <authorList>
            <person name="Martin-Rodriguez A.J."/>
        </authorList>
    </citation>
    <scope>NUCLEOTIDE SEQUENCE [LARGE SCALE GENOMIC DNA]</scope>
    <source>
        <strain evidence="7 8">JCM 17801</strain>
    </source>
</reference>
<keyword evidence="8" id="KW-1185">Reference proteome</keyword>
<organism evidence="7 8">
    <name type="scientific">Shewanella aestuarii</name>
    <dbReference type="NCBI Taxonomy" id="1028752"/>
    <lineage>
        <taxon>Bacteria</taxon>
        <taxon>Pseudomonadati</taxon>
        <taxon>Pseudomonadota</taxon>
        <taxon>Gammaproteobacteria</taxon>
        <taxon>Alteromonadales</taxon>
        <taxon>Shewanellaceae</taxon>
        <taxon>Shewanella</taxon>
    </lineage>
</organism>
<feature type="transmembrane region" description="Helical" evidence="6">
    <location>
        <begin position="284"/>
        <end position="308"/>
    </location>
</feature>
<evidence type="ECO:0000313" key="7">
    <source>
        <dbReference type="EMBL" id="MCL1117649.1"/>
    </source>
</evidence>
<evidence type="ECO:0000256" key="4">
    <source>
        <dbReference type="ARBA" id="ARBA00022989"/>
    </source>
</evidence>
<protein>
    <submittedName>
        <fullName evidence="7">Oligosaccharide flippase family protein</fullName>
    </submittedName>
</protein>
<feature type="transmembrane region" description="Helical" evidence="6">
    <location>
        <begin position="143"/>
        <end position="163"/>
    </location>
</feature>
<evidence type="ECO:0000256" key="5">
    <source>
        <dbReference type="ARBA" id="ARBA00023136"/>
    </source>
</evidence>
<dbReference type="PANTHER" id="PTHR30250">
    <property type="entry name" value="PST FAMILY PREDICTED COLANIC ACID TRANSPORTER"/>
    <property type="match status" value="1"/>
</dbReference>
<feature type="transmembrane region" description="Helical" evidence="6">
    <location>
        <begin position="388"/>
        <end position="407"/>
    </location>
</feature>
<keyword evidence="2" id="KW-1003">Cell membrane</keyword>
<feature type="transmembrane region" description="Helical" evidence="6">
    <location>
        <begin position="250"/>
        <end position="272"/>
    </location>
</feature>
<dbReference type="RefSeq" id="WP_188841001.1">
    <property type="nucleotide sequence ID" value="NZ_BMOT01000005.1"/>
</dbReference>
<feature type="transmembrane region" description="Helical" evidence="6">
    <location>
        <begin position="328"/>
        <end position="350"/>
    </location>
</feature>
<gene>
    <name evidence="7" type="ORF">L2689_10395</name>
</gene>
<dbReference type="EMBL" id="JAKILK010000005">
    <property type="protein sequence ID" value="MCL1117649.1"/>
    <property type="molecule type" value="Genomic_DNA"/>
</dbReference>
<keyword evidence="3 6" id="KW-0812">Transmembrane</keyword>
<keyword evidence="4 6" id="KW-1133">Transmembrane helix</keyword>
<feature type="transmembrane region" description="Helical" evidence="6">
    <location>
        <begin position="169"/>
        <end position="188"/>
    </location>
</feature>
<dbReference type="Proteomes" id="UP001203212">
    <property type="component" value="Unassembled WGS sequence"/>
</dbReference>
<keyword evidence="5 6" id="KW-0472">Membrane</keyword>
<proteinExistence type="predicted"/>
<name>A0ABT0L212_9GAMM</name>
<evidence type="ECO:0000256" key="1">
    <source>
        <dbReference type="ARBA" id="ARBA00004651"/>
    </source>
</evidence>
<sequence>MFKSKYVRNILTLVSSAFFAQILALLLTPILTRLYSPEEFGVFTAFIGYSGTLAAFIFLSLELAIVKSKSARELSSVLGLMLVISIFLLSILSITIYLESSFYTLIGFDKLFDIKTIVLLGVLCSATNLVLNQFISRKEQFSVYATSQISFVALRFVFSYLFFYFGYTQYGLVFGFILATILIIIYLYQRAEIYKERITLKKVYFFAALRKHKQLVIFNTPSNIINILIINFPIFFILKNFGLEAAGLFGLAYRMVMLPVTLVNKAIGQVIYKRFSVMSITDKTMLAFIIKNMLFLTLSFPGFVLLYLFGEEMFSFVFGMEWRIAGEFAALMSPFIFLSFLISPLSYYFVAYDKSDILMMISILFLGGLIVASLLFEFNDTNDFIKSYTLINVAYYITVLFAVLIGIKRAQ</sequence>
<feature type="transmembrane region" description="Helical" evidence="6">
    <location>
        <begin position="77"/>
        <end position="98"/>
    </location>
</feature>
<evidence type="ECO:0000256" key="2">
    <source>
        <dbReference type="ARBA" id="ARBA00022475"/>
    </source>
</evidence>
<feature type="transmembrane region" description="Helical" evidence="6">
    <location>
        <begin position="357"/>
        <end position="376"/>
    </location>
</feature>
<comment type="caution">
    <text evidence="7">The sequence shown here is derived from an EMBL/GenBank/DDBJ whole genome shotgun (WGS) entry which is preliminary data.</text>
</comment>
<evidence type="ECO:0000313" key="8">
    <source>
        <dbReference type="Proteomes" id="UP001203212"/>
    </source>
</evidence>